<dbReference type="InterPro" id="IPR003661">
    <property type="entry name" value="HisK_dim/P_dom"/>
</dbReference>
<protein>
    <recommendedName>
        <fullName evidence="2">histidine kinase</fullName>
        <ecNumber evidence="2">2.7.13.3</ecNumber>
    </recommendedName>
</protein>
<dbReference type="SMART" id="SM00387">
    <property type="entry name" value="HATPase_c"/>
    <property type="match status" value="1"/>
</dbReference>
<dbReference type="SUPFAM" id="SSF47384">
    <property type="entry name" value="Homodimeric domain of signal transducing histidine kinase"/>
    <property type="match status" value="1"/>
</dbReference>
<evidence type="ECO:0000256" key="5">
    <source>
        <dbReference type="ARBA" id="ARBA00022777"/>
    </source>
</evidence>
<name>A0ABV1I0N8_9FIRM</name>
<keyword evidence="3" id="KW-0597">Phosphoprotein</keyword>
<evidence type="ECO:0000313" key="8">
    <source>
        <dbReference type="EMBL" id="MEQ2578503.1"/>
    </source>
</evidence>
<proteinExistence type="predicted"/>
<dbReference type="PANTHER" id="PTHR43711">
    <property type="entry name" value="TWO-COMPONENT HISTIDINE KINASE"/>
    <property type="match status" value="1"/>
</dbReference>
<organism evidence="8 9">
    <name type="scientific">Hominiventricola aquisgranensis</name>
    <dbReference type="NCBI Taxonomy" id="3133164"/>
    <lineage>
        <taxon>Bacteria</taxon>
        <taxon>Bacillati</taxon>
        <taxon>Bacillota</taxon>
        <taxon>Clostridia</taxon>
        <taxon>Lachnospirales</taxon>
        <taxon>Lachnospiraceae</taxon>
        <taxon>Hominiventricola</taxon>
    </lineage>
</organism>
<evidence type="ECO:0000256" key="6">
    <source>
        <dbReference type="ARBA" id="ARBA00023012"/>
    </source>
</evidence>
<evidence type="ECO:0000313" key="9">
    <source>
        <dbReference type="Proteomes" id="UP001470288"/>
    </source>
</evidence>
<reference evidence="8 9" key="1">
    <citation type="submission" date="2024-03" db="EMBL/GenBank/DDBJ databases">
        <title>Human intestinal bacterial collection.</title>
        <authorList>
            <person name="Pauvert C."/>
            <person name="Hitch T.C.A."/>
            <person name="Clavel T."/>
        </authorList>
    </citation>
    <scope>NUCLEOTIDE SEQUENCE [LARGE SCALE GENOMIC DNA]</scope>
    <source>
        <strain evidence="8 9">CLA-AA-H78B</strain>
    </source>
</reference>
<keyword evidence="4" id="KW-0808">Transferase</keyword>
<accession>A0ABV1I0N8</accession>
<dbReference type="RefSeq" id="WP_349144203.1">
    <property type="nucleotide sequence ID" value="NZ_JBBMFC010000009.1"/>
</dbReference>
<dbReference type="SUPFAM" id="SSF55874">
    <property type="entry name" value="ATPase domain of HSP90 chaperone/DNA topoisomerase II/histidine kinase"/>
    <property type="match status" value="1"/>
</dbReference>
<dbReference type="EMBL" id="JBBMFC010000009">
    <property type="protein sequence ID" value="MEQ2578503.1"/>
    <property type="molecule type" value="Genomic_DNA"/>
</dbReference>
<dbReference type="EC" id="2.7.13.3" evidence="2"/>
<evidence type="ECO:0000256" key="4">
    <source>
        <dbReference type="ARBA" id="ARBA00022679"/>
    </source>
</evidence>
<dbReference type="Gene3D" id="1.10.287.130">
    <property type="match status" value="1"/>
</dbReference>
<dbReference type="Proteomes" id="UP001470288">
    <property type="component" value="Unassembled WGS sequence"/>
</dbReference>
<dbReference type="InterPro" id="IPR005467">
    <property type="entry name" value="His_kinase_dom"/>
</dbReference>
<evidence type="ECO:0000256" key="1">
    <source>
        <dbReference type="ARBA" id="ARBA00000085"/>
    </source>
</evidence>
<dbReference type="InterPro" id="IPR036097">
    <property type="entry name" value="HisK_dim/P_sf"/>
</dbReference>
<evidence type="ECO:0000256" key="2">
    <source>
        <dbReference type="ARBA" id="ARBA00012438"/>
    </source>
</evidence>
<evidence type="ECO:0000256" key="3">
    <source>
        <dbReference type="ARBA" id="ARBA00022553"/>
    </source>
</evidence>
<gene>
    <name evidence="8" type="ORF">WMO62_06545</name>
</gene>
<comment type="caution">
    <text evidence="8">The sequence shown here is derived from an EMBL/GenBank/DDBJ whole genome shotgun (WGS) entry which is preliminary data.</text>
</comment>
<dbReference type="Pfam" id="PF00512">
    <property type="entry name" value="HisKA"/>
    <property type="match status" value="1"/>
</dbReference>
<dbReference type="InterPro" id="IPR003594">
    <property type="entry name" value="HATPase_dom"/>
</dbReference>
<dbReference type="SMART" id="SM00388">
    <property type="entry name" value="HisKA"/>
    <property type="match status" value="1"/>
</dbReference>
<dbReference type="PROSITE" id="PS50109">
    <property type="entry name" value="HIS_KIN"/>
    <property type="match status" value="1"/>
</dbReference>
<comment type="catalytic activity">
    <reaction evidence="1">
        <text>ATP + protein L-histidine = ADP + protein N-phospho-L-histidine.</text>
        <dbReference type="EC" id="2.7.13.3"/>
    </reaction>
</comment>
<dbReference type="Pfam" id="PF02518">
    <property type="entry name" value="HATPase_c"/>
    <property type="match status" value="1"/>
</dbReference>
<dbReference type="CDD" id="cd00082">
    <property type="entry name" value="HisKA"/>
    <property type="match status" value="1"/>
</dbReference>
<dbReference type="InterPro" id="IPR050736">
    <property type="entry name" value="Sensor_HK_Regulatory"/>
</dbReference>
<dbReference type="InterPro" id="IPR004358">
    <property type="entry name" value="Sig_transdc_His_kin-like_C"/>
</dbReference>
<evidence type="ECO:0000259" key="7">
    <source>
        <dbReference type="PROSITE" id="PS50109"/>
    </source>
</evidence>
<feature type="domain" description="Histidine kinase" evidence="7">
    <location>
        <begin position="37"/>
        <end position="243"/>
    </location>
</feature>
<dbReference type="PANTHER" id="PTHR43711:SF1">
    <property type="entry name" value="HISTIDINE KINASE 1"/>
    <property type="match status" value="1"/>
</dbReference>
<keyword evidence="5 8" id="KW-0418">Kinase</keyword>
<keyword evidence="6" id="KW-0902">Two-component regulatory system</keyword>
<keyword evidence="9" id="KW-1185">Reference proteome</keyword>
<sequence>MMTYEEQEKIERLVAKDENAQKLITALRDDYHMALSQISHEIRNPLTYIDSSVQWIQKMHPEVEHFEFWDQIKSDLQYMRVLLDDISAFNNGDKLNICKIDPVEFACDLKDTLLPELLAHHIPLLLKLDNTYPDFYADPVRLKQVFINLLTNAIDSIEERGRITLKIFTHNKRMLLAVRDNGCGIPPEDQESIFQPFVTHKEHGTGLGLAIVRRIVVAHGGTIHLNSTVGKGSEFQIYLPLLPAPRFY</sequence>
<dbReference type="InterPro" id="IPR036890">
    <property type="entry name" value="HATPase_C_sf"/>
</dbReference>
<dbReference type="Gene3D" id="3.30.565.10">
    <property type="entry name" value="Histidine kinase-like ATPase, C-terminal domain"/>
    <property type="match status" value="1"/>
</dbReference>
<dbReference type="PRINTS" id="PR00344">
    <property type="entry name" value="BCTRLSENSOR"/>
</dbReference>
<dbReference type="GO" id="GO:0016301">
    <property type="term" value="F:kinase activity"/>
    <property type="evidence" value="ECO:0007669"/>
    <property type="project" value="UniProtKB-KW"/>
</dbReference>